<reference evidence="1" key="1">
    <citation type="submission" date="2023-03" db="EMBL/GenBank/DDBJ databases">
        <title>Massive genome expansion in bonnet fungi (Mycena s.s.) driven by repeated elements and novel gene families across ecological guilds.</title>
        <authorList>
            <consortium name="Lawrence Berkeley National Laboratory"/>
            <person name="Harder C.B."/>
            <person name="Miyauchi S."/>
            <person name="Viragh M."/>
            <person name="Kuo A."/>
            <person name="Thoen E."/>
            <person name="Andreopoulos B."/>
            <person name="Lu D."/>
            <person name="Skrede I."/>
            <person name="Drula E."/>
            <person name="Henrissat B."/>
            <person name="Morin E."/>
            <person name="Kohler A."/>
            <person name="Barry K."/>
            <person name="LaButti K."/>
            <person name="Morin E."/>
            <person name="Salamov A."/>
            <person name="Lipzen A."/>
            <person name="Mereny Z."/>
            <person name="Hegedus B."/>
            <person name="Baldrian P."/>
            <person name="Stursova M."/>
            <person name="Weitz H."/>
            <person name="Taylor A."/>
            <person name="Grigoriev I.V."/>
            <person name="Nagy L.G."/>
            <person name="Martin F."/>
            <person name="Kauserud H."/>
        </authorList>
    </citation>
    <scope>NUCLEOTIDE SEQUENCE</scope>
    <source>
        <strain evidence="1">9144</strain>
    </source>
</reference>
<dbReference type="AlphaFoldDB" id="A0AAD6VX23"/>
<protein>
    <submittedName>
        <fullName evidence="1">Uncharacterized protein</fullName>
    </submittedName>
</protein>
<dbReference type="InterPro" id="IPR009057">
    <property type="entry name" value="Homeodomain-like_sf"/>
</dbReference>
<organism evidence="1 2">
    <name type="scientific">Mycena pura</name>
    <dbReference type="NCBI Taxonomy" id="153505"/>
    <lineage>
        <taxon>Eukaryota</taxon>
        <taxon>Fungi</taxon>
        <taxon>Dikarya</taxon>
        <taxon>Basidiomycota</taxon>
        <taxon>Agaricomycotina</taxon>
        <taxon>Agaricomycetes</taxon>
        <taxon>Agaricomycetidae</taxon>
        <taxon>Agaricales</taxon>
        <taxon>Marasmiineae</taxon>
        <taxon>Mycenaceae</taxon>
        <taxon>Mycena</taxon>
    </lineage>
</organism>
<dbReference type="EMBL" id="JARJCW010000009">
    <property type="protein sequence ID" value="KAJ7220846.1"/>
    <property type="molecule type" value="Genomic_DNA"/>
</dbReference>
<accession>A0AAD6VX23</accession>
<dbReference type="SUPFAM" id="SSF46689">
    <property type="entry name" value="Homeodomain-like"/>
    <property type="match status" value="1"/>
</dbReference>
<proteinExistence type="predicted"/>
<evidence type="ECO:0000313" key="2">
    <source>
        <dbReference type="Proteomes" id="UP001219525"/>
    </source>
</evidence>
<name>A0AAD6VX23_9AGAR</name>
<dbReference type="Proteomes" id="UP001219525">
    <property type="component" value="Unassembled WGS sequence"/>
</dbReference>
<keyword evidence="2" id="KW-1185">Reference proteome</keyword>
<dbReference type="Gene3D" id="1.10.10.60">
    <property type="entry name" value="Homeodomain-like"/>
    <property type="match status" value="1"/>
</dbReference>
<dbReference type="Pfam" id="PF13384">
    <property type="entry name" value="HTH_23"/>
    <property type="match status" value="1"/>
</dbReference>
<gene>
    <name evidence="1" type="ORF">GGX14DRAFT_295881</name>
</gene>
<feature type="non-terminal residue" evidence="1">
    <location>
        <position position="58"/>
    </location>
</feature>
<sequence>MVYRAISEDIKVRALYLLEQGYITDEVCDLLGVSQSSLYRWKANQLDHGSVIPPVNPL</sequence>
<evidence type="ECO:0000313" key="1">
    <source>
        <dbReference type="EMBL" id="KAJ7220846.1"/>
    </source>
</evidence>
<comment type="caution">
    <text evidence="1">The sequence shown here is derived from an EMBL/GenBank/DDBJ whole genome shotgun (WGS) entry which is preliminary data.</text>
</comment>